<dbReference type="PANTHER" id="PTHR36221">
    <property type="entry name" value="DUF742 DOMAIN-CONTAINING PROTEIN"/>
    <property type="match status" value="1"/>
</dbReference>
<name>A0A3M8WC79_9ACTN</name>
<dbReference type="RefSeq" id="WP_123100496.1">
    <property type="nucleotide sequence ID" value="NZ_RIBZ01000197.1"/>
</dbReference>
<reference evidence="2 3" key="1">
    <citation type="submission" date="2018-11" db="EMBL/GenBank/DDBJ databases">
        <title>The Potential of Streptomyces as Biocontrol Agents against the Tomato grey mould, Botrytis cinerea (Gray mold) Frontiers in Microbiology.</title>
        <authorList>
            <person name="Li D."/>
        </authorList>
    </citation>
    <scope>NUCLEOTIDE SEQUENCE [LARGE SCALE GENOMIC DNA]</scope>
    <source>
        <strain evidence="2 3">NEAU-LD23</strain>
    </source>
</reference>
<dbReference type="InterPro" id="IPR007995">
    <property type="entry name" value="DUF742"/>
</dbReference>
<organism evidence="2 3">
    <name type="scientific">Streptomyces botrytidirepellens</name>
    <dbReference type="NCBI Taxonomy" id="2486417"/>
    <lineage>
        <taxon>Bacteria</taxon>
        <taxon>Bacillati</taxon>
        <taxon>Actinomycetota</taxon>
        <taxon>Actinomycetes</taxon>
        <taxon>Kitasatosporales</taxon>
        <taxon>Streptomycetaceae</taxon>
        <taxon>Streptomyces</taxon>
    </lineage>
</organism>
<protein>
    <submittedName>
        <fullName evidence="2">DUF742 domain-containing protein</fullName>
    </submittedName>
</protein>
<dbReference type="EMBL" id="RIBZ01000197">
    <property type="protein sequence ID" value="RNG26331.1"/>
    <property type="molecule type" value="Genomic_DNA"/>
</dbReference>
<keyword evidence="3" id="KW-1185">Reference proteome</keyword>
<dbReference type="Pfam" id="PF05331">
    <property type="entry name" value="DUF742"/>
    <property type="match status" value="1"/>
</dbReference>
<accession>A0A3M8WC79</accession>
<dbReference type="AlphaFoldDB" id="A0A3M8WC79"/>
<evidence type="ECO:0000313" key="2">
    <source>
        <dbReference type="EMBL" id="RNG26331.1"/>
    </source>
</evidence>
<feature type="region of interest" description="Disordered" evidence="1">
    <location>
        <begin position="1"/>
        <end position="92"/>
    </location>
</feature>
<feature type="compositionally biased region" description="Basic and acidic residues" evidence="1">
    <location>
        <begin position="73"/>
        <end position="83"/>
    </location>
</feature>
<sequence>MSTGEGPSGRRDQGAEDEQTFADVLNAFSFGKARRPRRKSGSGSGPESAARHQPEEAPPTAPPEPYAYPPQQDEQHTAWEGGHEQQQQGSSPSFVRAYTWTGGRTRSQHHFELETLVTTTDLGHQSAGFTHADHVPVIALCQEPTSVAEVSARLSVPLGVARVLLGDMADRGLIVVHETGTEEGEAPSVALMERVLTGLRRL</sequence>
<dbReference type="Proteomes" id="UP000275401">
    <property type="component" value="Unassembled WGS sequence"/>
</dbReference>
<comment type="caution">
    <text evidence="2">The sequence shown here is derived from an EMBL/GenBank/DDBJ whole genome shotgun (WGS) entry which is preliminary data.</text>
</comment>
<gene>
    <name evidence="2" type="ORF">EEJ42_15290</name>
</gene>
<dbReference type="PANTHER" id="PTHR36221:SF1">
    <property type="entry name" value="DUF742 DOMAIN-CONTAINING PROTEIN"/>
    <property type="match status" value="1"/>
</dbReference>
<evidence type="ECO:0000256" key="1">
    <source>
        <dbReference type="SAM" id="MobiDB-lite"/>
    </source>
</evidence>
<evidence type="ECO:0000313" key="3">
    <source>
        <dbReference type="Proteomes" id="UP000275401"/>
    </source>
</evidence>
<feature type="compositionally biased region" description="Pro residues" evidence="1">
    <location>
        <begin position="56"/>
        <end position="68"/>
    </location>
</feature>
<proteinExistence type="predicted"/>